<dbReference type="Proteomes" id="UP001597468">
    <property type="component" value="Unassembled WGS sequence"/>
</dbReference>
<dbReference type="EMBL" id="JBHULT010000006">
    <property type="protein sequence ID" value="MFD2517563.1"/>
    <property type="molecule type" value="Genomic_DNA"/>
</dbReference>
<dbReference type="SMART" id="SM01321">
    <property type="entry name" value="Y1_Tnp"/>
    <property type="match status" value="1"/>
</dbReference>
<evidence type="ECO:0000313" key="2">
    <source>
        <dbReference type="EMBL" id="MFD2517563.1"/>
    </source>
</evidence>
<dbReference type="RefSeq" id="WP_380749965.1">
    <property type="nucleotide sequence ID" value="NZ_JBHULT010000006.1"/>
</dbReference>
<organism evidence="2 3">
    <name type="scientific">Salinimicrobium flavum</name>
    <dbReference type="NCBI Taxonomy" id="1737065"/>
    <lineage>
        <taxon>Bacteria</taxon>
        <taxon>Pseudomonadati</taxon>
        <taxon>Bacteroidota</taxon>
        <taxon>Flavobacteriia</taxon>
        <taxon>Flavobacteriales</taxon>
        <taxon>Flavobacteriaceae</taxon>
        <taxon>Salinimicrobium</taxon>
    </lineage>
</organism>
<reference evidence="3" key="1">
    <citation type="journal article" date="2019" name="Int. J. Syst. Evol. Microbiol.">
        <title>The Global Catalogue of Microorganisms (GCM) 10K type strain sequencing project: providing services to taxonomists for standard genome sequencing and annotation.</title>
        <authorList>
            <consortium name="The Broad Institute Genomics Platform"/>
            <consortium name="The Broad Institute Genome Sequencing Center for Infectious Disease"/>
            <person name="Wu L."/>
            <person name="Ma J."/>
        </authorList>
    </citation>
    <scope>NUCLEOTIDE SEQUENCE [LARGE SCALE GENOMIC DNA]</scope>
    <source>
        <strain evidence="3">KCTC 42585</strain>
    </source>
</reference>
<name>A0ABW5IX65_9FLAO</name>
<evidence type="ECO:0000313" key="3">
    <source>
        <dbReference type="Proteomes" id="UP001597468"/>
    </source>
</evidence>
<gene>
    <name evidence="2" type="primary">tnpA</name>
    <name evidence="2" type="ORF">ACFSTG_06635</name>
</gene>
<evidence type="ECO:0000259" key="1">
    <source>
        <dbReference type="SMART" id="SM01321"/>
    </source>
</evidence>
<dbReference type="PANTHER" id="PTHR33360:SF2">
    <property type="entry name" value="TRANSPOSASE FOR INSERTION SEQUENCE ELEMENT IS200"/>
    <property type="match status" value="1"/>
</dbReference>
<dbReference type="Pfam" id="PF01797">
    <property type="entry name" value="Y1_Tnp"/>
    <property type="match status" value="1"/>
</dbReference>
<dbReference type="SUPFAM" id="SSF143422">
    <property type="entry name" value="Transposase IS200-like"/>
    <property type="match status" value="1"/>
</dbReference>
<accession>A0ABW5IX65</accession>
<proteinExistence type="predicted"/>
<dbReference type="InterPro" id="IPR036515">
    <property type="entry name" value="Transposase_17_sf"/>
</dbReference>
<protein>
    <submittedName>
        <fullName evidence="2">IS200/IS605 family transposase</fullName>
    </submittedName>
</protein>
<feature type="domain" description="Transposase IS200-like" evidence="1">
    <location>
        <begin position="3"/>
        <end position="118"/>
    </location>
</feature>
<dbReference type="InterPro" id="IPR002686">
    <property type="entry name" value="Transposase_17"/>
</dbReference>
<dbReference type="NCBIfam" id="NF033573">
    <property type="entry name" value="transpos_IS200"/>
    <property type="match status" value="1"/>
</dbReference>
<dbReference type="Gene3D" id="3.30.70.1290">
    <property type="entry name" value="Transposase IS200-like"/>
    <property type="match status" value="1"/>
</dbReference>
<sequence length="149" mass="17850">MPHIKVYIHFVWSTKNRVPHLKTPELRKQVWQHIAENARSKGIFVDFVNGYADHCHCLVSLGVDQTIQKVINLIKGESSHWINKNNLTSERFEWQNDYFAVSVSASNLNRVRDYIKNQEEHHRKKSFQEEYEVYIKNYNFKKFEDRKLG</sequence>
<keyword evidence="3" id="KW-1185">Reference proteome</keyword>
<comment type="caution">
    <text evidence="2">The sequence shown here is derived from an EMBL/GenBank/DDBJ whole genome shotgun (WGS) entry which is preliminary data.</text>
</comment>
<dbReference type="PANTHER" id="PTHR33360">
    <property type="entry name" value="TRANSPOSASE FOR INSERTION SEQUENCE ELEMENT IS200"/>
    <property type="match status" value="1"/>
</dbReference>